<dbReference type="KEGG" id="vie:OL234_09005"/>
<dbReference type="AlphaFoldDB" id="A0AAF0I5P0"/>
<sequence>MMTLRNIGLQERKTGRQLVRGLNLTINPGDKLAIIGEEGNGKSTLLRVMRGKEYLPDFVELTGDVITDTTKIGYLAQQAATDEQLTIADLFHDVDWNETFLKALKEFEIDTIFSEQKLQTLSGGEKIRYQLLALLASSPEMILLDEPTNDVDLQAINWLERFIKTTSIPVIYVSHDEHFIEQTATRLLHLELAGRKDQPIHTLDNQGYDSYRQRRASRIAKEQHETLAQRKVLHQKEEKLQRVWNKAEHQHQNVNRADPRLQKKVASLKNQRTRLEKEQAGVSDIKAYEKESFFSFAYLDKAIVGKKIATIDLPVLENKKGKLAGAIHLPVLLGDKIVITGNNGCGKTTLLKEIYQQLGDKKVGYMPQNYGEVLDLDQSASQFLTRQGDADEKTKIFTMLGNVNFTREEMQIPMEELSGGQQAKILLLSLILDEAECLILDEPTRNLSPITNPLLYQELTNFKGTIISVSHDRKYIKEIGTKIYQLNKTGLIEL</sequence>
<name>A0AAF0I5P0_9ENTE</name>
<dbReference type="InterPro" id="IPR003593">
    <property type="entry name" value="AAA+_ATPase"/>
</dbReference>
<dbReference type="Pfam" id="PF00005">
    <property type="entry name" value="ABC_tran"/>
    <property type="match status" value="2"/>
</dbReference>
<dbReference type="InterPro" id="IPR051309">
    <property type="entry name" value="ABCF_ATPase"/>
</dbReference>
<dbReference type="EMBL" id="CP110232">
    <property type="protein sequence ID" value="WEG73093.1"/>
    <property type="molecule type" value="Genomic_DNA"/>
</dbReference>
<evidence type="ECO:0000259" key="3">
    <source>
        <dbReference type="PROSITE" id="PS50893"/>
    </source>
</evidence>
<keyword evidence="1" id="KW-0547">Nucleotide-binding</keyword>
<evidence type="ECO:0000313" key="5">
    <source>
        <dbReference type="Proteomes" id="UP001179647"/>
    </source>
</evidence>
<organism evidence="4 5">
    <name type="scientific">Vagococcus intermedius</name>
    <dbReference type="NCBI Taxonomy" id="2991418"/>
    <lineage>
        <taxon>Bacteria</taxon>
        <taxon>Bacillati</taxon>
        <taxon>Bacillota</taxon>
        <taxon>Bacilli</taxon>
        <taxon>Lactobacillales</taxon>
        <taxon>Enterococcaceae</taxon>
        <taxon>Vagococcus</taxon>
    </lineage>
</organism>
<dbReference type="PROSITE" id="PS00211">
    <property type="entry name" value="ABC_TRANSPORTER_1"/>
    <property type="match status" value="1"/>
</dbReference>
<dbReference type="PROSITE" id="PS50893">
    <property type="entry name" value="ABC_TRANSPORTER_2"/>
    <property type="match status" value="1"/>
</dbReference>
<dbReference type="Proteomes" id="UP001179647">
    <property type="component" value="Chromosome"/>
</dbReference>
<gene>
    <name evidence="4" type="ORF">OL234_09005</name>
</gene>
<accession>A0AAF0I5P0</accession>
<evidence type="ECO:0000313" key="4">
    <source>
        <dbReference type="EMBL" id="WEG73093.1"/>
    </source>
</evidence>
<dbReference type="SMART" id="SM00382">
    <property type="entry name" value="AAA"/>
    <property type="match status" value="2"/>
</dbReference>
<evidence type="ECO:0000256" key="1">
    <source>
        <dbReference type="ARBA" id="ARBA00022741"/>
    </source>
</evidence>
<evidence type="ECO:0000256" key="2">
    <source>
        <dbReference type="ARBA" id="ARBA00022840"/>
    </source>
</evidence>
<reference evidence="4" key="1">
    <citation type="submission" date="2022-10" db="EMBL/GenBank/DDBJ databases">
        <title>Vagococcus sp. isolated from poultry meat.</title>
        <authorList>
            <person name="Johansson P."/>
            <person name="Bjorkroth J."/>
        </authorList>
    </citation>
    <scope>NUCLEOTIDE SEQUENCE</scope>
    <source>
        <strain evidence="4">STAA11</strain>
    </source>
</reference>
<protein>
    <submittedName>
        <fullName evidence="4">ATP-binding cassette domain-containing protein</fullName>
    </submittedName>
</protein>
<dbReference type="Gene3D" id="3.40.50.300">
    <property type="entry name" value="P-loop containing nucleotide triphosphate hydrolases"/>
    <property type="match status" value="2"/>
</dbReference>
<keyword evidence="5" id="KW-1185">Reference proteome</keyword>
<dbReference type="InterPro" id="IPR003439">
    <property type="entry name" value="ABC_transporter-like_ATP-bd"/>
</dbReference>
<dbReference type="RefSeq" id="WP_275468896.1">
    <property type="nucleotide sequence ID" value="NZ_CP110232.1"/>
</dbReference>
<keyword evidence="2 4" id="KW-0067">ATP-binding</keyword>
<dbReference type="SUPFAM" id="SSF52540">
    <property type="entry name" value="P-loop containing nucleoside triphosphate hydrolases"/>
    <property type="match status" value="2"/>
</dbReference>
<dbReference type="PANTHER" id="PTHR42855:SF1">
    <property type="entry name" value="ABC TRANSPORTER DOMAIN-CONTAINING PROTEIN"/>
    <property type="match status" value="1"/>
</dbReference>
<dbReference type="InterPro" id="IPR027417">
    <property type="entry name" value="P-loop_NTPase"/>
</dbReference>
<dbReference type="GO" id="GO:0016887">
    <property type="term" value="F:ATP hydrolysis activity"/>
    <property type="evidence" value="ECO:0007669"/>
    <property type="project" value="InterPro"/>
</dbReference>
<dbReference type="PANTHER" id="PTHR42855">
    <property type="entry name" value="ABC TRANSPORTER ATP-BINDING SUBUNIT"/>
    <property type="match status" value="1"/>
</dbReference>
<dbReference type="InterPro" id="IPR017871">
    <property type="entry name" value="ABC_transporter-like_CS"/>
</dbReference>
<proteinExistence type="predicted"/>
<dbReference type="CDD" id="cd03221">
    <property type="entry name" value="ABCF_EF-3"/>
    <property type="match status" value="1"/>
</dbReference>
<dbReference type="GO" id="GO:0005524">
    <property type="term" value="F:ATP binding"/>
    <property type="evidence" value="ECO:0007669"/>
    <property type="project" value="UniProtKB-KW"/>
</dbReference>
<feature type="domain" description="ABC transporter" evidence="3">
    <location>
        <begin position="4"/>
        <end position="217"/>
    </location>
</feature>